<proteinExistence type="inferred from homology"/>
<dbReference type="Proteomes" id="UP000261905">
    <property type="component" value="Unassembled WGS sequence"/>
</dbReference>
<protein>
    <submittedName>
        <fullName evidence="9">Carbohydrate ABC transporter permease</fullName>
    </submittedName>
</protein>
<comment type="similarity">
    <text evidence="7">Belongs to the binding-protein-dependent transport system permease family.</text>
</comment>
<dbReference type="InterPro" id="IPR035906">
    <property type="entry name" value="MetI-like_sf"/>
</dbReference>
<evidence type="ECO:0000256" key="2">
    <source>
        <dbReference type="ARBA" id="ARBA00022448"/>
    </source>
</evidence>
<dbReference type="PANTHER" id="PTHR43744:SF12">
    <property type="entry name" value="ABC TRANSPORTER PERMEASE PROTEIN MG189-RELATED"/>
    <property type="match status" value="1"/>
</dbReference>
<sequence>MMKTAYIKWIRFLIFIVLAIIAVMSLYPLFYMAFSSMKPTIEYIKHPMGLPQTWYFDNFKALIYRFSLFRLFGNTLLYVGLSMVACLTISIPAAYAFAKLKFSFRNGFYIAMIATMTIPGVTFIIPNYLLMSKIGWTDHIVSVVVIWAVSAIPSTVFLLTSLMRGMPDEILEAIKMDGAKYYQTMTKMILPMSLPGVVTVSVFNATNWWNDLLTPLIYLQSDNLKTVTVAVATVLNRFSSDYPLLLSGLLLSSLPPIAIYIVFQSYIRKGLVVGAVK</sequence>
<dbReference type="CDD" id="cd06261">
    <property type="entry name" value="TM_PBP2"/>
    <property type="match status" value="1"/>
</dbReference>
<dbReference type="GO" id="GO:0005886">
    <property type="term" value="C:plasma membrane"/>
    <property type="evidence" value="ECO:0007669"/>
    <property type="project" value="UniProtKB-SubCell"/>
</dbReference>
<name>A0A371P5L2_9BACL</name>
<dbReference type="AlphaFoldDB" id="A0A371P5L2"/>
<evidence type="ECO:0000256" key="6">
    <source>
        <dbReference type="ARBA" id="ARBA00023136"/>
    </source>
</evidence>
<feature type="transmembrane region" description="Helical" evidence="7">
    <location>
        <begin position="12"/>
        <end position="34"/>
    </location>
</feature>
<keyword evidence="2 7" id="KW-0813">Transport</keyword>
<dbReference type="SUPFAM" id="SSF161098">
    <property type="entry name" value="MetI-like"/>
    <property type="match status" value="1"/>
</dbReference>
<feature type="domain" description="ABC transmembrane type-1" evidence="8">
    <location>
        <begin position="72"/>
        <end position="263"/>
    </location>
</feature>
<evidence type="ECO:0000256" key="4">
    <source>
        <dbReference type="ARBA" id="ARBA00022692"/>
    </source>
</evidence>
<evidence type="ECO:0000313" key="10">
    <source>
        <dbReference type="Proteomes" id="UP000261905"/>
    </source>
</evidence>
<keyword evidence="6 7" id="KW-0472">Membrane</keyword>
<dbReference type="Pfam" id="PF00528">
    <property type="entry name" value="BPD_transp_1"/>
    <property type="match status" value="1"/>
</dbReference>
<accession>A0A371P5L2</accession>
<organism evidence="9 10">
    <name type="scientific">Paenibacillus paeoniae</name>
    <dbReference type="NCBI Taxonomy" id="2292705"/>
    <lineage>
        <taxon>Bacteria</taxon>
        <taxon>Bacillati</taxon>
        <taxon>Bacillota</taxon>
        <taxon>Bacilli</taxon>
        <taxon>Bacillales</taxon>
        <taxon>Paenibacillaceae</taxon>
        <taxon>Paenibacillus</taxon>
    </lineage>
</organism>
<keyword evidence="10" id="KW-1185">Reference proteome</keyword>
<dbReference type="PANTHER" id="PTHR43744">
    <property type="entry name" value="ABC TRANSPORTER PERMEASE PROTEIN MG189-RELATED-RELATED"/>
    <property type="match status" value="1"/>
</dbReference>
<reference evidence="9 10" key="1">
    <citation type="submission" date="2018-08" db="EMBL/GenBank/DDBJ databases">
        <title>Paenibacillus sp. M4BSY-1, whole genome shotgun sequence.</title>
        <authorList>
            <person name="Tuo L."/>
        </authorList>
    </citation>
    <scope>NUCLEOTIDE SEQUENCE [LARGE SCALE GENOMIC DNA]</scope>
    <source>
        <strain evidence="9 10">M4BSY-1</strain>
    </source>
</reference>
<gene>
    <name evidence="9" type="ORF">DX130_22580</name>
</gene>
<dbReference type="EMBL" id="QUBQ01000006">
    <property type="protein sequence ID" value="REK71233.1"/>
    <property type="molecule type" value="Genomic_DNA"/>
</dbReference>
<evidence type="ECO:0000256" key="3">
    <source>
        <dbReference type="ARBA" id="ARBA00022475"/>
    </source>
</evidence>
<feature type="transmembrane region" description="Helical" evidence="7">
    <location>
        <begin position="244"/>
        <end position="263"/>
    </location>
</feature>
<feature type="transmembrane region" description="Helical" evidence="7">
    <location>
        <begin position="76"/>
        <end position="97"/>
    </location>
</feature>
<dbReference type="OrthoDB" id="9807047at2"/>
<dbReference type="PROSITE" id="PS50928">
    <property type="entry name" value="ABC_TM1"/>
    <property type="match status" value="1"/>
</dbReference>
<dbReference type="Gene3D" id="1.10.3720.10">
    <property type="entry name" value="MetI-like"/>
    <property type="match status" value="1"/>
</dbReference>
<evidence type="ECO:0000256" key="5">
    <source>
        <dbReference type="ARBA" id="ARBA00022989"/>
    </source>
</evidence>
<feature type="transmembrane region" description="Helical" evidence="7">
    <location>
        <begin position="140"/>
        <end position="163"/>
    </location>
</feature>
<evidence type="ECO:0000313" key="9">
    <source>
        <dbReference type="EMBL" id="REK71233.1"/>
    </source>
</evidence>
<feature type="transmembrane region" description="Helical" evidence="7">
    <location>
        <begin position="109"/>
        <end position="128"/>
    </location>
</feature>
<comment type="subcellular location">
    <subcellularLocation>
        <location evidence="1 7">Cell membrane</location>
        <topology evidence="1 7">Multi-pass membrane protein</topology>
    </subcellularLocation>
</comment>
<comment type="caution">
    <text evidence="9">The sequence shown here is derived from an EMBL/GenBank/DDBJ whole genome shotgun (WGS) entry which is preliminary data.</text>
</comment>
<keyword evidence="5 7" id="KW-1133">Transmembrane helix</keyword>
<dbReference type="InterPro" id="IPR000515">
    <property type="entry name" value="MetI-like"/>
</dbReference>
<dbReference type="GO" id="GO:0055085">
    <property type="term" value="P:transmembrane transport"/>
    <property type="evidence" value="ECO:0007669"/>
    <property type="project" value="InterPro"/>
</dbReference>
<evidence type="ECO:0000256" key="7">
    <source>
        <dbReference type="RuleBase" id="RU363032"/>
    </source>
</evidence>
<keyword evidence="3" id="KW-1003">Cell membrane</keyword>
<evidence type="ECO:0000259" key="8">
    <source>
        <dbReference type="PROSITE" id="PS50928"/>
    </source>
</evidence>
<feature type="transmembrane region" description="Helical" evidence="7">
    <location>
        <begin position="184"/>
        <end position="203"/>
    </location>
</feature>
<evidence type="ECO:0000256" key="1">
    <source>
        <dbReference type="ARBA" id="ARBA00004651"/>
    </source>
</evidence>
<keyword evidence="4 7" id="KW-0812">Transmembrane</keyword>